<dbReference type="CDD" id="cd17393">
    <property type="entry name" value="MFS_MosC_like"/>
    <property type="match status" value="1"/>
</dbReference>
<dbReference type="InterPro" id="IPR036259">
    <property type="entry name" value="MFS_trans_sf"/>
</dbReference>
<evidence type="ECO:0000256" key="2">
    <source>
        <dbReference type="ARBA" id="ARBA00022692"/>
    </source>
</evidence>
<dbReference type="STRING" id="762983.HMPREF9444_00191"/>
<feature type="transmembrane region" description="Helical" evidence="5">
    <location>
        <begin position="241"/>
        <end position="262"/>
    </location>
</feature>
<keyword evidence="2 5" id="KW-0812">Transmembrane</keyword>
<feature type="transmembrane region" description="Helical" evidence="5">
    <location>
        <begin position="203"/>
        <end position="221"/>
    </location>
</feature>
<feature type="transmembrane region" description="Helical" evidence="5">
    <location>
        <begin position="135"/>
        <end position="154"/>
    </location>
</feature>
<dbReference type="PANTHER" id="PTHR23514">
    <property type="entry name" value="BYPASS OF STOP CODON PROTEIN 6"/>
    <property type="match status" value="1"/>
</dbReference>
<feature type="transmembrane region" description="Helical" evidence="5">
    <location>
        <begin position="361"/>
        <end position="382"/>
    </location>
</feature>
<protein>
    <submittedName>
        <fullName evidence="7">Transporter, major facilitator family protein</fullName>
    </submittedName>
</protein>
<dbReference type="SUPFAM" id="SSF103473">
    <property type="entry name" value="MFS general substrate transporter"/>
    <property type="match status" value="1"/>
</dbReference>
<evidence type="ECO:0000256" key="1">
    <source>
        <dbReference type="ARBA" id="ARBA00004141"/>
    </source>
</evidence>
<reference evidence="7 8" key="1">
    <citation type="submission" date="2011-01" db="EMBL/GenBank/DDBJ databases">
        <authorList>
            <person name="Weinstock G."/>
            <person name="Sodergren E."/>
            <person name="Clifton S."/>
            <person name="Fulton L."/>
            <person name="Fulton B."/>
            <person name="Courtney L."/>
            <person name="Fronick C."/>
            <person name="Harrison M."/>
            <person name="Strong C."/>
            <person name="Farmer C."/>
            <person name="Delahaunty K."/>
            <person name="Markovic C."/>
            <person name="Hall O."/>
            <person name="Minx P."/>
            <person name="Tomlinson C."/>
            <person name="Mitreva M."/>
            <person name="Hou S."/>
            <person name="Chen J."/>
            <person name="Wollam A."/>
            <person name="Pepin K.H."/>
            <person name="Johnson M."/>
            <person name="Bhonagiri V."/>
            <person name="Zhang X."/>
            <person name="Suruliraj S."/>
            <person name="Warren W."/>
            <person name="Chinwalla A."/>
            <person name="Mardis E.R."/>
            <person name="Wilson R.K."/>
        </authorList>
    </citation>
    <scope>NUCLEOTIDE SEQUENCE [LARGE SCALE GENOMIC DNA]</scope>
    <source>
        <strain evidence="8">DSM 22608 / JCM 16073 / KCTC 15190 / YIT 12066</strain>
    </source>
</reference>
<evidence type="ECO:0000313" key="7">
    <source>
        <dbReference type="EMBL" id="EFY07925.1"/>
    </source>
</evidence>
<dbReference type="Gene3D" id="1.20.1250.20">
    <property type="entry name" value="MFS general substrate transporter like domains"/>
    <property type="match status" value="2"/>
</dbReference>
<evidence type="ECO:0000256" key="4">
    <source>
        <dbReference type="ARBA" id="ARBA00023136"/>
    </source>
</evidence>
<dbReference type="PANTHER" id="PTHR23514:SF13">
    <property type="entry name" value="INNER MEMBRANE PROTEIN YBJJ"/>
    <property type="match status" value="1"/>
</dbReference>
<dbReference type="eggNOG" id="COG0738">
    <property type="taxonomic scope" value="Bacteria"/>
</dbReference>
<dbReference type="GO" id="GO:0016020">
    <property type="term" value="C:membrane"/>
    <property type="evidence" value="ECO:0007669"/>
    <property type="project" value="UniProtKB-SubCell"/>
</dbReference>
<feature type="transmembrane region" description="Helical" evidence="5">
    <location>
        <begin position="160"/>
        <end position="183"/>
    </location>
</feature>
<dbReference type="PROSITE" id="PS50850">
    <property type="entry name" value="MFS"/>
    <property type="match status" value="1"/>
</dbReference>
<dbReference type="RefSeq" id="WP_009142418.1">
    <property type="nucleotide sequence ID" value="NZ_GL830946.1"/>
</dbReference>
<dbReference type="InterPro" id="IPR020846">
    <property type="entry name" value="MFS_dom"/>
</dbReference>
<dbReference type="GO" id="GO:0022857">
    <property type="term" value="F:transmembrane transporter activity"/>
    <property type="evidence" value="ECO:0007669"/>
    <property type="project" value="InterPro"/>
</dbReference>
<feature type="transmembrane region" description="Helical" evidence="5">
    <location>
        <begin position="302"/>
        <end position="321"/>
    </location>
</feature>
<keyword evidence="3 5" id="KW-1133">Transmembrane helix</keyword>
<evidence type="ECO:0000256" key="3">
    <source>
        <dbReference type="ARBA" id="ARBA00022989"/>
    </source>
</evidence>
<feature type="transmembrane region" description="Helical" evidence="5">
    <location>
        <begin position="44"/>
        <end position="67"/>
    </location>
</feature>
<feature type="transmembrane region" description="Helical" evidence="5">
    <location>
        <begin position="333"/>
        <end position="355"/>
    </location>
</feature>
<feature type="transmembrane region" description="Helical" evidence="5">
    <location>
        <begin position="97"/>
        <end position="123"/>
    </location>
</feature>
<feature type="transmembrane region" description="Helical" evidence="5">
    <location>
        <begin position="12"/>
        <end position="32"/>
    </location>
</feature>
<comment type="subcellular location">
    <subcellularLocation>
        <location evidence="1">Membrane</location>
        <topology evidence="1">Multi-pass membrane protein</topology>
    </subcellularLocation>
</comment>
<sequence>MQTKELQLLNSNRCSFLAAGFAVAAWAPMIPYVKERFALDEHQLGLLLLCVGIGSFISMPITGVLAGRFGCKKLIYASVLLLAFLIVAISVTSNLYLMAVILLCFGFSAVIVDVVSNINAALVEKELKRGVMSGLHGLYSVGGFCGSIIVTTLLNTWLGIVGSAIFAAVFVVIFTFAGGKHLFSSVGHNESKDNAITSKKFIFPHYLVIIVGLMCFVMFMTEGSVLDWSGVFLSSERGVDISMAGYGYSAFAIAMTVCRLTGDKIVMKMGRRRVLLLGALCIFSGYCVVVYCPMAIASLCGFALIGVGASNIVPQLISYIASRKEMPMHLSVTWVNAIGFAGILCGPALIGFLAKVISLEYTFLCLACAVVAVGLGSFYLLAPKRAD</sequence>
<gene>
    <name evidence="7" type="ORF">HMPREF9444_00191</name>
</gene>
<dbReference type="Proteomes" id="UP000018458">
    <property type="component" value="Unassembled WGS sequence"/>
</dbReference>
<keyword evidence="4 5" id="KW-0472">Membrane</keyword>
<feature type="domain" description="Major facilitator superfamily (MFS) profile" evidence="6">
    <location>
        <begin position="1"/>
        <end position="385"/>
    </location>
</feature>
<feature type="transmembrane region" description="Helical" evidence="5">
    <location>
        <begin position="74"/>
        <end position="91"/>
    </location>
</feature>
<proteinExistence type="predicted"/>
<dbReference type="HOGENOM" id="CLU_035309_1_0_6"/>
<comment type="caution">
    <text evidence="7">The sequence shown here is derived from an EMBL/GenBank/DDBJ whole genome shotgun (WGS) entry which is preliminary data.</text>
</comment>
<dbReference type="InterPro" id="IPR051788">
    <property type="entry name" value="MFS_Transporter"/>
</dbReference>
<accession>E8LHN6</accession>
<dbReference type="InterPro" id="IPR011701">
    <property type="entry name" value="MFS"/>
</dbReference>
<organism evidence="7 8">
    <name type="scientific">Succinatimonas hippei (strain DSM 22608 / JCM 16073 / KCTC 15190 / YIT 12066)</name>
    <dbReference type="NCBI Taxonomy" id="762983"/>
    <lineage>
        <taxon>Bacteria</taxon>
        <taxon>Pseudomonadati</taxon>
        <taxon>Pseudomonadota</taxon>
        <taxon>Gammaproteobacteria</taxon>
        <taxon>Aeromonadales</taxon>
        <taxon>Succinivibrionaceae</taxon>
        <taxon>Succinatimonas</taxon>
    </lineage>
</organism>
<dbReference type="AlphaFoldDB" id="E8LHN6"/>
<feature type="transmembrane region" description="Helical" evidence="5">
    <location>
        <begin position="274"/>
        <end position="296"/>
    </location>
</feature>
<evidence type="ECO:0000259" key="6">
    <source>
        <dbReference type="PROSITE" id="PS50850"/>
    </source>
</evidence>
<evidence type="ECO:0000256" key="5">
    <source>
        <dbReference type="SAM" id="Phobius"/>
    </source>
</evidence>
<dbReference type="EMBL" id="AEVO01000008">
    <property type="protein sequence ID" value="EFY07925.1"/>
    <property type="molecule type" value="Genomic_DNA"/>
</dbReference>
<dbReference type="Pfam" id="PF07690">
    <property type="entry name" value="MFS_1"/>
    <property type="match status" value="1"/>
</dbReference>
<dbReference type="OrthoDB" id="9810941at2"/>
<name>E8LHN6_SUCHY</name>
<evidence type="ECO:0000313" key="8">
    <source>
        <dbReference type="Proteomes" id="UP000018458"/>
    </source>
</evidence>
<keyword evidence="8" id="KW-1185">Reference proteome</keyword>